<dbReference type="PROSITE" id="PS50011">
    <property type="entry name" value="PROTEIN_KINASE_DOM"/>
    <property type="match status" value="1"/>
</dbReference>
<organism evidence="2 3">
    <name type="scientific">Chaetomium fimeti</name>
    <dbReference type="NCBI Taxonomy" id="1854472"/>
    <lineage>
        <taxon>Eukaryota</taxon>
        <taxon>Fungi</taxon>
        <taxon>Dikarya</taxon>
        <taxon>Ascomycota</taxon>
        <taxon>Pezizomycotina</taxon>
        <taxon>Sordariomycetes</taxon>
        <taxon>Sordariomycetidae</taxon>
        <taxon>Sordariales</taxon>
        <taxon>Chaetomiaceae</taxon>
        <taxon>Chaetomium</taxon>
    </lineage>
</organism>
<reference evidence="2" key="1">
    <citation type="journal article" date="2023" name="Mol. Phylogenet. Evol.">
        <title>Genome-scale phylogeny and comparative genomics of the fungal order Sordariales.</title>
        <authorList>
            <person name="Hensen N."/>
            <person name="Bonometti L."/>
            <person name="Westerberg I."/>
            <person name="Brannstrom I.O."/>
            <person name="Guillou S."/>
            <person name="Cros-Aarteil S."/>
            <person name="Calhoun S."/>
            <person name="Haridas S."/>
            <person name="Kuo A."/>
            <person name="Mondo S."/>
            <person name="Pangilinan J."/>
            <person name="Riley R."/>
            <person name="LaButti K."/>
            <person name="Andreopoulos B."/>
            <person name="Lipzen A."/>
            <person name="Chen C."/>
            <person name="Yan M."/>
            <person name="Daum C."/>
            <person name="Ng V."/>
            <person name="Clum A."/>
            <person name="Steindorff A."/>
            <person name="Ohm R.A."/>
            <person name="Martin F."/>
            <person name="Silar P."/>
            <person name="Natvig D.O."/>
            <person name="Lalanne C."/>
            <person name="Gautier V."/>
            <person name="Ament-Velasquez S.L."/>
            <person name="Kruys A."/>
            <person name="Hutchinson M.I."/>
            <person name="Powell A.J."/>
            <person name="Barry K."/>
            <person name="Miller A.N."/>
            <person name="Grigoriev I.V."/>
            <person name="Debuchy R."/>
            <person name="Gladieux P."/>
            <person name="Hiltunen Thoren M."/>
            <person name="Johannesson H."/>
        </authorList>
    </citation>
    <scope>NUCLEOTIDE SEQUENCE</scope>
    <source>
        <strain evidence="2">CBS 168.71</strain>
    </source>
</reference>
<feature type="domain" description="Protein kinase" evidence="1">
    <location>
        <begin position="184"/>
        <end position="365"/>
    </location>
</feature>
<dbReference type="SUPFAM" id="SSF56112">
    <property type="entry name" value="Protein kinase-like (PK-like)"/>
    <property type="match status" value="1"/>
</dbReference>
<evidence type="ECO:0000313" key="2">
    <source>
        <dbReference type="EMBL" id="KAK3294166.1"/>
    </source>
</evidence>
<protein>
    <recommendedName>
        <fullName evidence="1">Protein kinase domain-containing protein</fullName>
    </recommendedName>
</protein>
<dbReference type="InterPro" id="IPR011009">
    <property type="entry name" value="Kinase-like_dom_sf"/>
</dbReference>
<keyword evidence="3" id="KW-1185">Reference proteome</keyword>
<evidence type="ECO:0000259" key="1">
    <source>
        <dbReference type="PROSITE" id="PS50011"/>
    </source>
</evidence>
<evidence type="ECO:0000313" key="3">
    <source>
        <dbReference type="Proteomes" id="UP001278766"/>
    </source>
</evidence>
<dbReference type="EMBL" id="JAUEPN010000005">
    <property type="protein sequence ID" value="KAK3294166.1"/>
    <property type="molecule type" value="Genomic_DNA"/>
</dbReference>
<proteinExistence type="predicted"/>
<accession>A0AAE0LQJ3</accession>
<comment type="caution">
    <text evidence="2">The sequence shown here is derived from an EMBL/GenBank/DDBJ whole genome shotgun (WGS) entry which is preliminary data.</text>
</comment>
<dbReference type="GeneID" id="87835867"/>
<sequence length="365" mass="40423">MATPRDAPRLTRIRYVGDGLVMSAIFTFDFNGGCFVTVLASPTDEAGGEALVPADYQFDESIEGKILTELTDLTWGTVEEVMTKKKEIKRLEQQLGELVADVCRPTMHRLMHTPIPEAQTLEDYLYPQTYMLQVVTDSAGDNLACRTLDGPGHAGVPELHPPISDERLRGMGLDLEATDIPVVKPPQIILNRRLQGFVWKVTIDGEEMICKVSIDAFEYAIGDELAAYLKIRSARVKLRVPELKGIVQSHRGVIGILLGYIPHKHHNLRALLAETSTAVSSETTTELRYKWAAQIRGTLEELHSLGILWRDIKTDNVLIDENGDAVVLDFGGGNTMGWVDPDKYGTMEGDEQGLLKIMKALEVGI</sequence>
<dbReference type="InterPro" id="IPR000719">
    <property type="entry name" value="Prot_kinase_dom"/>
</dbReference>
<dbReference type="GO" id="GO:0005524">
    <property type="term" value="F:ATP binding"/>
    <property type="evidence" value="ECO:0007669"/>
    <property type="project" value="InterPro"/>
</dbReference>
<reference evidence="2" key="2">
    <citation type="submission" date="2023-06" db="EMBL/GenBank/DDBJ databases">
        <authorList>
            <consortium name="Lawrence Berkeley National Laboratory"/>
            <person name="Haridas S."/>
            <person name="Hensen N."/>
            <person name="Bonometti L."/>
            <person name="Westerberg I."/>
            <person name="Brannstrom I.O."/>
            <person name="Guillou S."/>
            <person name="Cros-Aarteil S."/>
            <person name="Calhoun S."/>
            <person name="Kuo A."/>
            <person name="Mondo S."/>
            <person name="Pangilinan J."/>
            <person name="Riley R."/>
            <person name="Labutti K."/>
            <person name="Andreopoulos B."/>
            <person name="Lipzen A."/>
            <person name="Chen C."/>
            <person name="Yanf M."/>
            <person name="Daum C."/>
            <person name="Ng V."/>
            <person name="Clum A."/>
            <person name="Steindorff A."/>
            <person name="Ohm R."/>
            <person name="Martin F."/>
            <person name="Silar P."/>
            <person name="Natvig D."/>
            <person name="Lalanne C."/>
            <person name="Gautier V."/>
            <person name="Ament-Velasquez S.L."/>
            <person name="Kruys A."/>
            <person name="Hutchinson M.I."/>
            <person name="Powell A.J."/>
            <person name="Barry K."/>
            <person name="Miller A.N."/>
            <person name="Grigoriev I.V."/>
            <person name="Debuchy R."/>
            <person name="Gladieux P."/>
            <person name="Thoren M.H."/>
            <person name="Johannesson H."/>
        </authorList>
    </citation>
    <scope>NUCLEOTIDE SEQUENCE</scope>
    <source>
        <strain evidence="2">CBS 168.71</strain>
    </source>
</reference>
<dbReference type="RefSeq" id="XP_062657680.1">
    <property type="nucleotide sequence ID" value="XM_062798919.1"/>
</dbReference>
<dbReference type="AlphaFoldDB" id="A0AAE0LQJ3"/>
<gene>
    <name evidence="2" type="ORF">B0H64DRAFT_181096</name>
</gene>
<dbReference type="Pfam" id="PF00069">
    <property type="entry name" value="Pkinase"/>
    <property type="match status" value="1"/>
</dbReference>
<dbReference type="GO" id="GO:0004672">
    <property type="term" value="F:protein kinase activity"/>
    <property type="evidence" value="ECO:0007669"/>
    <property type="project" value="InterPro"/>
</dbReference>
<name>A0AAE0LQJ3_9PEZI</name>
<dbReference type="Gene3D" id="1.10.510.10">
    <property type="entry name" value="Transferase(Phosphotransferase) domain 1"/>
    <property type="match status" value="1"/>
</dbReference>
<dbReference type="Proteomes" id="UP001278766">
    <property type="component" value="Unassembled WGS sequence"/>
</dbReference>